<keyword evidence="3" id="KW-1185">Reference proteome</keyword>
<gene>
    <name evidence="2" type="ORF">CMC5_083750</name>
</gene>
<keyword evidence="1" id="KW-0732">Signal</keyword>
<evidence type="ECO:0000256" key="1">
    <source>
        <dbReference type="SAM" id="SignalP"/>
    </source>
</evidence>
<dbReference type="AlphaFoldDB" id="A0A0K1ET90"/>
<sequence>MRVLLLATVLLVGCGAGVTATGPRHDMPVPRGVARAEVALRVDLRPGPGCEEVFDLALYEDRGVDLVQWDRHAGVCKGRSVTIRYLPRQLSEGALLEAVRKLTTRVEKVGAARETER</sequence>
<accession>A0A0K1ET90</accession>
<dbReference type="STRING" id="52.CMC5_083750"/>
<dbReference type="Proteomes" id="UP000067626">
    <property type="component" value="Chromosome"/>
</dbReference>
<dbReference type="KEGG" id="ccro:CMC5_083750"/>
<evidence type="ECO:0008006" key="4">
    <source>
        <dbReference type="Google" id="ProtNLM"/>
    </source>
</evidence>
<reference evidence="2 3" key="1">
    <citation type="submission" date="2015-07" db="EMBL/GenBank/DDBJ databases">
        <title>Genome analysis of myxobacterium Chondromyces crocatus Cm c5 reveals a high potential for natural compound synthesis and the genetic basis for the loss of fruiting body formation.</title>
        <authorList>
            <person name="Zaburannyi N."/>
            <person name="Bunk B."/>
            <person name="Maier J."/>
            <person name="Overmann J."/>
            <person name="Mueller R."/>
        </authorList>
    </citation>
    <scope>NUCLEOTIDE SEQUENCE [LARGE SCALE GENOMIC DNA]</scope>
    <source>
        <strain evidence="2 3">Cm c5</strain>
    </source>
</reference>
<dbReference type="RefSeq" id="WP_169796817.1">
    <property type="nucleotide sequence ID" value="NZ_CP012159.1"/>
</dbReference>
<feature type="chain" id="PRO_5005459974" description="Lipoprotein" evidence="1">
    <location>
        <begin position="21"/>
        <end position="117"/>
    </location>
</feature>
<organism evidence="2 3">
    <name type="scientific">Chondromyces crocatus</name>
    <dbReference type="NCBI Taxonomy" id="52"/>
    <lineage>
        <taxon>Bacteria</taxon>
        <taxon>Pseudomonadati</taxon>
        <taxon>Myxococcota</taxon>
        <taxon>Polyangia</taxon>
        <taxon>Polyangiales</taxon>
        <taxon>Polyangiaceae</taxon>
        <taxon>Chondromyces</taxon>
    </lineage>
</organism>
<feature type="signal peptide" evidence="1">
    <location>
        <begin position="1"/>
        <end position="20"/>
    </location>
</feature>
<evidence type="ECO:0000313" key="3">
    <source>
        <dbReference type="Proteomes" id="UP000067626"/>
    </source>
</evidence>
<protein>
    <recommendedName>
        <fullName evidence="4">Lipoprotein</fullName>
    </recommendedName>
</protein>
<proteinExistence type="predicted"/>
<evidence type="ECO:0000313" key="2">
    <source>
        <dbReference type="EMBL" id="AKT44135.1"/>
    </source>
</evidence>
<name>A0A0K1ET90_CHOCO</name>
<dbReference type="EMBL" id="CP012159">
    <property type="protein sequence ID" value="AKT44135.1"/>
    <property type="molecule type" value="Genomic_DNA"/>
</dbReference>